<comment type="caution">
    <text evidence="17">The sequence shown here is derived from an EMBL/GenBank/DDBJ whole genome shotgun (WGS) entry which is preliminary data.</text>
</comment>
<keyword evidence="5" id="KW-0716">Sensory transduction</keyword>
<dbReference type="SUPFAM" id="SSF55785">
    <property type="entry name" value="PYP-like sensor domain (PAS domain)"/>
    <property type="match status" value="2"/>
</dbReference>
<dbReference type="InterPro" id="IPR036890">
    <property type="entry name" value="HATPase_C_sf"/>
</dbReference>
<keyword evidence="4" id="KW-0597">Phosphoprotein</keyword>
<evidence type="ECO:0000256" key="10">
    <source>
        <dbReference type="ARBA" id="ARBA00022741"/>
    </source>
</evidence>
<evidence type="ECO:0000313" key="17">
    <source>
        <dbReference type="EMBL" id="EKT4094411.1"/>
    </source>
</evidence>
<evidence type="ECO:0000313" key="18">
    <source>
        <dbReference type="Proteomes" id="UP001218208"/>
    </source>
</evidence>
<dbReference type="RefSeq" id="WP_110712501.1">
    <property type="nucleotide sequence ID" value="NZ_CP029773.1"/>
</dbReference>
<evidence type="ECO:0000256" key="1">
    <source>
        <dbReference type="ARBA" id="ARBA00000085"/>
    </source>
</evidence>
<dbReference type="SMART" id="SM00086">
    <property type="entry name" value="PAC"/>
    <property type="match status" value="1"/>
</dbReference>
<keyword evidence="13" id="KW-0157">Chromophore</keyword>
<evidence type="ECO:0000256" key="3">
    <source>
        <dbReference type="ARBA" id="ARBA00022543"/>
    </source>
</evidence>
<evidence type="ECO:0000256" key="4">
    <source>
        <dbReference type="ARBA" id="ARBA00022553"/>
    </source>
</evidence>
<dbReference type="PANTHER" id="PTHR41523">
    <property type="entry name" value="TWO-COMPONENT SYSTEM SENSOR PROTEIN"/>
    <property type="match status" value="1"/>
</dbReference>
<keyword evidence="11" id="KW-0418">Kinase</keyword>
<evidence type="ECO:0000256" key="2">
    <source>
        <dbReference type="ARBA" id="ARBA00012438"/>
    </source>
</evidence>
<organism evidence="17 18">
    <name type="scientific">Stenotrophomonas maltophilia</name>
    <name type="common">Pseudomonas maltophilia</name>
    <name type="synonym">Xanthomonas maltophilia</name>
    <dbReference type="NCBI Taxonomy" id="40324"/>
    <lineage>
        <taxon>Bacteria</taxon>
        <taxon>Pseudomonadati</taxon>
        <taxon>Pseudomonadota</taxon>
        <taxon>Gammaproteobacteria</taxon>
        <taxon>Lysobacterales</taxon>
        <taxon>Lysobacteraceae</taxon>
        <taxon>Stenotrophomonas</taxon>
        <taxon>Stenotrophomonas maltophilia group</taxon>
    </lineage>
</organism>
<keyword evidence="7" id="KW-0288">FMN</keyword>
<dbReference type="GO" id="GO:0009881">
    <property type="term" value="F:photoreceptor activity"/>
    <property type="evidence" value="ECO:0007669"/>
    <property type="project" value="UniProtKB-KW"/>
</dbReference>
<evidence type="ECO:0000256" key="11">
    <source>
        <dbReference type="ARBA" id="ARBA00022777"/>
    </source>
</evidence>
<evidence type="ECO:0000256" key="9">
    <source>
        <dbReference type="ARBA" id="ARBA00022737"/>
    </source>
</evidence>
<dbReference type="Gene3D" id="3.30.565.10">
    <property type="entry name" value="Histidine kinase-like ATPase, C-terminal domain"/>
    <property type="match status" value="1"/>
</dbReference>
<dbReference type="GO" id="GO:0005524">
    <property type="term" value="F:ATP binding"/>
    <property type="evidence" value="ECO:0007669"/>
    <property type="project" value="UniProtKB-KW"/>
</dbReference>
<keyword evidence="12" id="KW-0067">ATP-binding</keyword>
<evidence type="ECO:0000256" key="14">
    <source>
        <dbReference type="ARBA" id="ARBA00023026"/>
    </source>
</evidence>
<dbReference type="InterPro" id="IPR011102">
    <property type="entry name" value="Sig_transdc_His_kinase_HWE"/>
</dbReference>
<dbReference type="Proteomes" id="UP001218208">
    <property type="component" value="Unassembled WGS sequence"/>
</dbReference>
<keyword evidence="14" id="KW-0843">Virulence</keyword>
<evidence type="ECO:0000256" key="8">
    <source>
        <dbReference type="ARBA" id="ARBA00022679"/>
    </source>
</evidence>
<dbReference type="InterPro" id="IPR000700">
    <property type="entry name" value="PAS-assoc_C"/>
</dbReference>
<dbReference type="EC" id="2.7.13.3" evidence="2"/>
<dbReference type="Pfam" id="PF08448">
    <property type="entry name" value="PAS_4"/>
    <property type="match status" value="1"/>
</dbReference>
<dbReference type="InterPro" id="IPR013656">
    <property type="entry name" value="PAS_4"/>
</dbReference>
<dbReference type="SMART" id="SM00911">
    <property type="entry name" value="HWE_HK"/>
    <property type="match status" value="1"/>
</dbReference>
<keyword evidence="15" id="KW-0675">Receptor</keyword>
<evidence type="ECO:0000259" key="16">
    <source>
        <dbReference type="PROSITE" id="PS50113"/>
    </source>
</evidence>
<dbReference type="CDD" id="cd00130">
    <property type="entry name" value="PAS"/>
    <property type="match status" value="1"/>
</dbReference>
<feature type="domain" description="PAC" evidence="16">
    <location>
        <begin position="267"/>
        <end position="319"/>
    </location>
</feature>
<sequence>MVRRIEGLQVAEPRGAMPPALRLHARHDGMAARIARHDWSSTALGALDQWPPHLRATVDLMLAHGFPMIVLWGEQLVQLYNDGYAEILADKHPGGLGQPTRECWPEVWHINGPLYTRVWQGETLTFEDKLYPLARHGRLEDIWFTITYSPIRGEEGRINGVLVTLFETTAAHVAQAAREREELRRRESERRLELAFKMLPVGLCIVDLEGRMLLSNDQMRGYLPSGKVPSTDEANQHRWRGWHADGSLIGPDDFAIARAMRGETVVPGLEFQYLHDDGRARWTRVAAAPLRDADGEVSGVFAIAVDIDDLKRAAERQSVLLAELQHRVRNIMSTIHAIAWRTRASVSSVDEYAERLCGRLMSLARTQSLLTRGANAGVCLRGMLDEEIAAQMPATAAYRLQGEDVLLPPKAAEVLSLAIHELATNALRHGALSHEDGRIEVTWDLQVQAGQPWLGLHWCERHAEVEDWELPRQRGLGRALIEQRVPYELAGSGELRFGPQGLDAWIRFPLRERDSLLQTDAPGASGPGSGS</sequence>
<dbReference type="InterPro" id="IPR035965">
    <property type="entry name" value="PAS-like_dom_sf"/>
</dbReference>
<comment type="catalytic activity">
    <reaction evidence="1">
        <text>ATP + protein L-histidine = ADP + protein N-phospho-L-histidine.</text>
        <dbReference type="EC" id="2.7.13.3"/>
    </reaction>
</comment>
<accession>A0AAI9C5C3</accession>
<evidence type="ECO:0000256" key="6">
    <source>
        <dbReference type="ARBA" id="ARBA00022630"/>
    </source>
</evidence>
<protein>
    <recommendedName>
        <fullName evidence="2">histidine kinase</fullName>
        <ecNumber evidence="2">2.7.13.3</ecNumber>
    </recommendedName>
</protein>
<dbReference type="NCBIfam" id="TIGR00229">
    <property type="entry name" value="sensory_box"/>
    <property type="match status" value="1"/>
</dbReference>
<name>A0AAI9C5C3_STEMA</name>
<reference evidence="17" key="1">
    <citation type="submission" date="2022-07" db="EMBL/GenBank/DDBJ databases">
        <authorList>
            <consortium name="DAFM: The Division of Animal and Food Microbiology"/>
        </authorList>
    </citation>
    <scope>NUCLEOTIDE SEQUENCE</scope>
    <source>
        <strain evidence="17">19MO01SH01-2</strain>
    </source>
</reference>
<keyword evidence="3" id="KW-0600">Photoreceptor protein</keyword>
<evidence type="ECO:0000256" key="5">
    <source>
        <dbReference type="ARBA" id="ARBA00022606"/>
    </source>
</evidence>
<evidence type="ECO:0000256" key="13">
    <source>
        <dbReference type="ARBA" id="ARBA00022991"/>
    </source>
</evidence>
<dbReference type="InterPro" id="IPR000014">
    <property type="entry name" value="PAS"/>
</dbReference>
<dbReference type="Pfam" id="PF07536">
    <property type="entry name" value="HWE_HK"/>
    <property type="match status" value="1"/>
</dbReference>
<dbReference type="InterPro" id="IPR001610">
    <property type="entry name" value="PAC"/>
</dbReference>
<dbReference type="PROSITE" id="PS50113">
    <property type="entry name" value="PAC"/>
    <property type="match status" value="1"/>
</dbReference>
<keyword evidence="9" id="KW-0677">Repeat</keyword>
<keyword evidence="10" id="KW-0547">Nucleotide-binding</keyword>
<evidence type="ECO:0000256" key="7">
    <source>
        <dbReference type="ARBA" id="ARBA00022643"/>
    </source>
</evidence>
<dbReference type="EMBL" id="ABLOJW010000028">
    <property type="protein sequence ID" value="EKT4094411.1"/>
    <property type="molecule type" value="Genomic_DNA"/>
</dbReference>
<dbReference type="GO" id="GO:0004673">
    <property type="term" value="F:protein histidine kinase activity"/>
    <property type="evidence" value="ECO:0007669"/>
    <property type="project" value="UniProtKB-EC"/>
</dbReference>
<dbReference type="AlphaFoldDB" id="A0AAI9C5C3"/>
<keyword evidence="8" id="KW-0808">Transferase</keyword>
<gene>
    <name evidence="17" type="ORF">QEG23_003977</name>
</gene>
<evidence type="ECO:0000256" key="12">
    <source>
        <dbReference type="ARBA" id="ARBA00022840"/>
    </source>
</evidence>
<keyword evidence="6" id="KW-0285">Flavoprotein</keyword>
<dbReference type="PANTHER" id="PTHR41523:SF8">
    <property type="entry name" value="ETHYLENE RESPONSE SENSOR PROTEIN"/>
    <property type="match status" value="1"/>
</dbReference>
<dbReference type="Gene3D" id="3.30.450.20">
    <property type="entry name" value="PAS domain"/>
    <property type="match status" value="2"/>
</dbReference>
<proteinExistence type="predicted"/>
<evidence type="ECO:0000256" key="15">
    <source>
        <dbReference type="ARBA" id="ARBA00023170"/>
    </source>
</evidence>